<evidence type="ECO:0000313" key="1">
    <source>
        <dbReference type="EMBL" id="OKO92934.1"/>
    </source>
</evidence>
<dbReference type="Proteomes" id="UP000186030">
    <property type="component" value="Unassembled WGS sequence"/>
</dbReference>
<comment type="caution">
    <text evidence="1">The sequence shown here is derived from an EMBL/GenBank/DDBJ whole genome shotgun (WGS) entry which is preliminary data.</text>
</comment>
<proteinExistence type="predicted"/>
<sequence>MLSGEACGFLFFHPTANPPEGPPKKEMAEEITNEKGEENKCRHF</sequence>
<organism evidence="1 2">
    <name type="scientific">Geobacillus proteiniphilus</name>
    <dbReference type="NCBI Taxonomy" id="860353"/>
    <lineage>
        <taxon>Bacteria</taxon>
        <taxon>Bacillati</taxon>
        <taxon>Bacillota</taxon>
        <taxon>Bacilli</taxon>
        <taxon>Bacillales</taxon>
        <taxon>Anoxybacillaceae</taxon>
        <taxon>Geobacillus</taxon>
    </lineage>
</organism>
<accession>A0A1Q5SY67</accession>
<reference evidence="1 2" key="1">
    <citation type="submission" date="2016-11" db="EMBL/GenBank/DDBJ databases">
        <authorList>
            <person name="Kadnikov V."/>
            <person name="Nazina T."/>
        </authorList>
    </citation>
    <scope>NUCLEOTIDE SEQUENCE [LARGE SCALE GENOMIC DNA]</scope>
    <source>
        <strain evidence="1 2">1017</strain>
    </source>
</reference>
<protein>
    <submittedName>
        <fullName evidence="1">Uncharacterized protein</fullName>
    </submittedName>
</protein>
<reference evidence="2" key="2">
    <citation type="submission" date="2017-01" db="EMBL/GenBank/DDBJ databases">
        <title>Genome sequencing and annotation of Geobacillus sp. 1017, a Hydrocarbon-Oxidizing Thermophilic Bacterium Isolated from a Heavy Oil Reservoir (China).</title>
        <authorList>
            <person name="Kadnikov V.V."/>
            <person name="Mardanov A.V."/>
            <person name="Poltaraus A.B."/>
            <person name="Sokolova D.S."/>
            <person name="Semenova E.M."/>
            <person name="Ravin N.V."/>
            <person name="Tourova T.P."/>
            <person name="Nazina T.N."/>
        </authorList>
    </citation>
    <scope>NUCLEOTIDE SEQUENCE [LARGE SCALE GENOMIC DNA]</scope>
    <source>
        <strain evidence="2">1017</strain>
    </source>
</reference>
<gene>
    <name evidence="1" type="ORF">BRO54_2226</name>
</gene>
<name>A0A1Q5SY67_9BACL</name>
<evidence type="ECO:0000313" key="2">
    <source>
        <dbReference type="Proteomes" id="UP000186030"/>
    </source>
</evidence>
<dbReference type="EMBL" id="MQMG01000027">
    <property type="protein sequence ID" value="OKO92934.1"/>
    <property type="molecule type" value="Genomic_DNA"/>
</dbReference>
<dbReference type="AlphaFoldDB" id="A0A1Q5SY67"/>